<organism evidence="5 6">
    <name type="scientific">Trichonephila clavipes</name>
    <name type="common">Golden silk orbweaver</name>
    <name type="synonym">Nephila clavipes</name>
    <dbReference type="NCBI Taxonomy" id="2585209"/>
    <lineage>
        <taxon>Eukaryota</taxon>
        <taxon>Metazoa</taxon>
        <taxon>Ecdysozoa</taxon>
        <taxon>Arthropoda</taxon>
        <taxon>Chelicerata</taxon>
        <taxon>Arachnida</taxon>
        <taxon>Araneae</taxon>
        <taxon>Araneomorphae</taxon>
        <taxon>Entelegynae</taxon>
        <taxon>Araneoidea</taxon>
        <taxon>Nephilidae</taxon>
        <taxon>Trichonephila</taxon>
    </lineage>
</organism>
<dbReference type="AlphaFoldDB" id="A0A8X6R820"/>
<keyword evidence="2" id="KW-0479">Metal-binding</keyword>
<dbReference type="InterPro" id="IPR039537">
    <property type="entry name" value="Retrotran_Ty1/copia-like"/>
</dbReference>
<dbReference type="Gene3D" id="4.10.60.10">
    <property type="entry name" value="Zinc finger, CCHC-type"/>
    <property type="match status" value="1"/>
</dbReference>
<dbReference type="GO" id="GO:0006508">
    <property type="term" value="P:proteolysis"/>
    <property type="evidence" value="ECO:0007669"/>
    <property type="project" value="UniProtKB-KW"/>
</dbReference>
<dbReference type="Proteomes" id="UP000887159">
    <property type="component" value="Unassembled WGS sequence"/>
</dbReference>
<feature type="domain" description="Integrase catalytic" evidence="4">
    <location>
        <begin position="494"/>
        <end position="659"/>
    </location>
</feature>
<dbReference type="InterPro" id="IPR054722">
    <property type="entry name" value="PolX-like_BBD"/>
</dbReference>
<keyword evidence="1" id="KW-0378">Hydrolase</keyword>
<dbReference type="GO" id="GO:0008233">
    <property type="term" value="F:peptidase activity"/>
    <property type="evidence" value="ECO:0007669"/>
    <property type="project" value="UniProtKB-KW"/>
</dbReference>
<reference evidence="5" key="1">
    <citation type="submission" date="2020-08" db="EMBL/GenBank/DDBJ databases">
        <title>Multicomponent nature underlies the extraordinary mechanical properties of spider dragline silk.</title>
        <authorList>
            <person name="Kono N."/>
            <person name="Nakamura H."/>
            <person name="Mori M."/>
            <person name="Yoshida Y."/>
            <person name="Ohtoshi R."/>
            <person name="Malay A.D."/>
            <person name="Moran D.A.P."/>
            <person name="Tomita M."/>
            <person name="Numata K."/>
            <person name="Arakawa K."/>
        </authorList>
    </citation>
    <scope>NUCLEOTIDE SEQUENCE</scope>
</reference>
<dbReference type="GO" id="GO:0008270">
    <property type="term" value="F:zinc ion binding"/>
    <property type="evidence" value="ECO:0007669"/>
    <property type="project" value="UniProtKB-KW"/>
</dbReference>
<evidence type="ECO:0000259" key="3">
    <source>
        <dbReference type="PROSITE" id="PS50158"/>
    </source>
</evidence>
<dbReference type="Pfam" id="PF25597">
    <property type="entry name" value="SH3_retrovirus"/>
    <property type="match status" value="1"/>
</dbReference>
<evidence type="ECO:0000256" key="1">
    <source>
        <dbReference type="ARBA" id="ARBA00022670"/>
    </source>
</evidence>
<proteinExistence type="predicted"/>
<keyword evidence="2" id="KW-0863">Zinc-finger</keyword>
<dbReference type="Pfam" id="PF00665">
    <property type="entry name" value="rve"/>
    <property type="match status" value="1"/>
</dbReference>
<dbReference type="SMART" id="SM00343">
    <property type="entry name" value="ZnF_C2HC"/>
    <property type="match status" value="1"/>
</dbReference>
<feature type="domain" description="CCHC-type" evidence="3">
    <location>
        <begin position="215"/>
        <end position="231"/>
    </location>
</feature>
<sequence length="705" mass="81967">MSDSSYQIKPLESSNYATWSTDVRFLLHEKNCFKIVAGKETAPYSKEENRRELKDFNIRQRLALSILYLNISTEYRSIIENVTDPVEAWKLLRDNFRPDNRSYHLKLFGEFFQCRIQPNEKLNIFSSRLKRICDQLEEMGKHMEETYQCYQLLKSLPSKFDSIVQNILRWTDETFKYKDVLLEVIAEETRIDFRDGLSLQRNQHEMFSVQKSKIKCHYCGKFGHFRRECRNGTAASSGTSNRRFRTYRKGPELRQHPCVSSPIGSSVTSDEFNYNAFRGGRRDRNYSFKDRNDLSRYHGSANSVVHQNQGKSKLSFFLAEANLSCNVSKDAWIVDTAASNHFTNNRNLFINFVNVVNENMVLAINGVEFPIEGKGDVKIWFNDHECLLKNVFFSRNKQIFKANLEQELYYAYPDIEPKYASSIEKSVKIKGKPNDLMIWHERFGHANVDYILKTSRLNAVRGLPKIKKPFDFECEPCRLNKYKRVSFQSIECTRSKAPLNLLHCDVWGPANVIGKRGEKYYLSVLDDYSRRMFIFPMCHKSDTYDILAKFIIRAERQLDLKVKAVRTDFGGEFIASILSDFFVERGIKHEKTNIYTPQQNGASERLNRTVIDGARTVLSESGLDKSFWPEVVLYFVHVWNRLCHSGQTLTPIELYIGIKPSIRHQRHFGSTLYVGTPRPLRGKLDPKAKKGILVGFALGTRGYRV</sequence>
<dbReference type="InterPro" id="IPR001878">
    <property type="entry name" value="Znf_CCHC"/>
</dbReference>
<dbReference type="Pfam" id="PF22936">
    <property type="entry name" value="Pol_BBD"/>
    <property type="match status" value="1"/>
</dbReference>
<dbReference type="Gene3D" id="3.30.420.10">
    <property type="entry name" value="Ribonuclease H-like superfamily/Ribonuclease H"/>
    <property type="match status" value="1"/>
</dbReference>
<dbReference type="InterPro" id="IPR036875">
    <property type="entry name" value="Znf_CCHC_sf"/>
</dbReference>
<dbReference type="InterPro" id="IPR001584">
    <property type="entry name" value="Integrase_cat-core"/>
</dbReference>
<dbReference type="EMBL" id="BMAU01021069">
    <property type="protein sequence ID" value="GFX89230.1"/>
    <property type="molecule type" value="Genomic_DNA"/>
</dbReference>
<dbReference type="Pfam" id="PF13976">
    <property type="entry name" value="gag_pre-integrs"/>
    <property type="match status" value="1"/>
</dbReference>
<dbReference type="SUPFAM" id="SSF53098">
    <property type="entry name" value="Ribonuclease H-like"/>
    <property type="match status" value="1"/>
</dbReference>
<dbReference type="Pfam" id="PF14223">
    <property type="entry name" value="Retrotran_gag_2"/>
    <property type="match status" value="1"/>
</dbReference>
<dbReference type="GO" id="GO:0015074">
    <property type="term" value="P:DNA integration"/>
    <property type="evidence" value="ECO:0007669"/>
    <property type="project" value="InterPro"/>
</dbReference>
<dbReference type="SUPFAM" id="SSF57756">
    <property type="entry name" value="Retrovirus zinc finger-like domains"/>
    <property type="match status" value="1"/>
</dbReference>
<evidence type="ECO:0000259" key="4">
    <source>
        <dbReference type="PROSITE" id="PS50994"/>
    </source>
</evidence>
<keyword evidence="6" id="KW-1185">Reference proteome</keyword>
<comment type="caution">
    <text evidence="5">The sequence shown here is derived from an EMBL/GenBank/DDBJ whole genome shotgun (WGS) entry which is preliminary data.</text>
</comment>
<evidence type="ECO:0000313" key="6">
    <source>
        <dbReference type="Proteomes" id="UP000887159"/>
    </source>
</evidence>
<dbReference type="InterPro" id="IPR012337">
    <property type="entry name" value="RNaseH-like_sf"/>
</dbReference>
<dbReference type="PROSITE" id="PS50994">
    <property type="entry name" value="INTEGRASE"/>
    <property type="match status" value="1"/>
</dbReference>
<accession>A0A8X6R820</accession>
<dbReference type="InterPro" id="IPR057670">
    <property type="entry name" value="SH3_retrovirus"/>
</dbReference>
<protein>
    <submittedName>
        <fullName evidence="5">Copia protein</fullName>
    </submittedName>
</protein>
<evidence type="ECO:0000313" key="5">
    <source>
        <dbReference type="EMBL" id="GFX89230.1"/>
    </source>
</evidence>
<dbReference type="PANTHER" id="PTHR42648:SF24">
    <property type="entry name" value="INTEGRASE CATALYTIC DOMAIN-CONTAINING PROTEIN"/>
    <property type="match status" value="1"/>
</dbReference>
<dbReference type="InterPro" id="IPR025724">
    <property type="entry name" value="GAG-pre-integrase_dom"/>
</dbReference>
<dbReference type="InterPro" id="IPR036397">
    <property type="entry name" value="RNaseH_sf"/>
</dbReference>
<dbReference type="PROSITE" id="PS50158">
    <property type="entry name" value="ZF_CCHC"/>
    <property type="match status" value="1"/>
</dbReference>
<keyword evidence="2" id="KW-0862">Zinc</keyword>
<name>A0A8X6R820_TRICX</name>
<dbReference type="GO" id="GO:0003676">
    <property type="term" value="F:nucleic acid binding"/>
    <property type="evidence" value="ECO:0007669"/>
    <property type="project" value="InterPro"/>
</dbReference>
<gene>
    <name evidence="5" type="primary">GIP</name>
    <name evidence="5" type="ORF">TNCV_1339291</name>
</gene>
<dbReference type="PANTHER" id="PTHR42648">
    <property type="entry name" value="TRANSPOSASE, PUTATIVE-RELATED"/>
    <property type="match status" value="1"/>
</dbReference>
<evidence type="ECO:0000256" key="2">
    <source>
        <dbReference type="PROSITE-ProRule" id="PRU00047"/>
    </source>
</evidence>
<keyword evidence="1" id="KW-0645">Protease</keyword>